<feature type="repeat" description="TPR" evidence="1">
    <location>
        <begin position="30"/>
        <end position="63"/>
    </location>
</feature>
<dbReference type="SUPFAM" id="SSF48452">
    <property type="entry name" value="TPR-like"/>
    <property type="match status" value="2"/>
</dbReference>
<evidence type="ECO:0000313" key="3">
    <source>
        <dbReference type="Proteomes" id="UP000036893"/>
    </source>
</evidence>
<organism evidence="2 3">
    <name type="scientific">Aspergillus udagawae</name>
    <dbReference type="NCBI Taxonomy" id="91492"/>
    <lineage>
        <taxon>Eukaryota</taxon>
        <taxon>Fungi</taxon>
        <taxon>Dikarya</taxon>
        <taxon>Ascomycota</taxon>
        <taxon>Pezizomycotina</taxon>
        <taxon>Eurotiomycetes</taxon>
        <taxon>Eurotiomycetidae</taxon>
        <taxon>Eurotiales</taxon>
        <taxon>Aspergillaceae</taxon>
        <taxon>Aspergillus</taxon>
        <taxon>Aspergillus subgen. Fumigati</taxon>
    </lineage>
</organism>
<keyword evidence="1" id="KW-0802">TPR repeat</keyword>
<comment type="caution">
    <text evidence="2">The sequence shown here is derived from an EMBL/GenBank/DDBJ whole genome shotgun (WGS) entry which is preliminary data.</text>
</comment>
<dbReference type="PROSITE" id="PS50005">
    <property type="entry name" value="TPR"/>
    <property type="match status" value="1"/>
</dbReference>
<gene>
    <name evidence="2" type="ORF">Aud_006781</name>
</gene>
<sequence>MAPSVDHNFHDGYFDLGSFSRPVTTKHKETQRWFDRGLTWAYSFNHKEAAKCFETAISYDPECAIAYWGLAFASGPNYNKAWELFDKQDLIASVHKTYDASRRAMELINNASPFERALIEATQPRYEREHDVDWDRYRARNTAYADAMKVFYEKYPDDLDACTLYADAMMNLTPWKLWDLHTGEPGKGTRTFEIQAVLEHGLNLKGARNHPGILHMYIHCIEMSPFPEKGLNAADHLRNLVPDGGHMHHMPSHLDVLVGDYRRAMAANYNATIADEKFVAKNGAMNFYTFYRMHNYHSLIYSAMHAGKKVTAFETLDRMEGTLPIEYLRVESPPMADWLEAFFAVRAHVMIRFGMWGDILSMPLPEDQELFCVTTATLHYAKGVAAAATGNIPVAEEHRRLFQTAYKRVPLSRKDYPNRCVDILGVAEAMLDGELNYRKGNYELAFEQLREAIHRDDNLVYSEPWGWMQPVRHAYAALLLEQDRVEEAAEIYCDDLGLNGTLARAHQHPNNVWALKGYHECLQRLGRDKEAKLLELSLKTALAVADIKVEYSCFCRATTPNKAETCCR</sequence>
<protein>
    <recommendedName>
        <fullName evidence="4">TPR domain protein</fullName>
    </recommendedName>
</protein>
<dbReference type="InterPro" id="IPR011990">
    <property type="entry name" value="TPR-like_helical_dom_sf"/>
</dbReference>
<dbReference type="PANTHER" id="PTHR45588:SF1">
    <property type="entry name" value="WW DOMAIN-CONTAINING PROTEIN"/>
    <property type="match status" value="1"/>
</dbReference>
<reference evidence="2" key="1">
    <citation type="journal article" date="2015" name="Genome Announc.">
        <title>Draft Genome Sequence of the Pathogenic Filamentous Fungus Aspergillus udagawae Strain IFM 46973T.</title>
        <authorList>
            <person name="Kusuya Y."/>
            <person name="Takahashi-Nakaguchi A."/>
            <person name="Takahashi H."/>
            <person name="Yaguchi T."/>
        </authorList>
    </citation>
    <scope>NUCLEOTIDE SEQUENCE</scope>
    <source>
        <strain evidence="2">IFM 46973</strain>
    </source>
</reference>
<accession>A0A8E0QRY7</accession>
<dbReference type="PANTHER" id="PTHR45588">
    <property type="entry name" value="TPR DOMAIN-CONTAINING PROTEIN"/>
    <property type="match status" value="1"/>
</dbReference>
<dbReference type="InterPro" id="IPR019734">
    <property type="entry name" value="TPR_rpt"/>
</dbReference>
<dbReference type="Proteomes" id="UP000036893">
    <property type="component" value="Unassembled WGS sequence"/>
</dbReference>
<proteinExistence type="predicted"/>
<dbReference type="RefSeq" id="XP_043147613.1">
    <property type="nucleotide sequence ID" value="XM_043291678.1"/>
</dbReference>
<dbReference type="GeneID" id="66994258"/>
<dbReference type="Gene3D" id="1.25.40.10">
    <property type="entry name" value="Tetratricopeptide repeat domain"/>
    <property type="match status" value="2"/>
</dbReference>
<evidence type="ECO:0008006" key="4">
    <source>
        <dbReference type="Google" id="ProtNLM"/>
    </source>
</evidence>
<reference evidence="2" key="2">
    <citation type="submission" date="2021-01" db="EMBL/GenBank/DDBJ databases">
        <title>Pan-genome distribution and transcriptional activeness of fungal secondary metabolism genes in Aspergillus section Fumigati.</title>
        <authorList>
            <person name="Takahashi H."/>
            <person name="Umemura M."/>
            <person name="Ninomiya A."/>
            <person name="Kusuya Y."/>
            <person name="Urayama S."/>
            <person name="Shimizu M."/>
            <person name="Watanabe A."/>
            <person name="Kamei K."/>
            <person name="Yaguchi T."/>
            <person name="Hagiwara D."/>
        </authorList>
    </citation>
    <scope>NUCLEOTIDE SEQUENCE</scope>
    <source>
        <strain evidence="2">IFM 46973</strain>
    </source>
</reference>
<evidence type="ECO:0000313" key="2">
    <source>
        <dbReference type="EMBL" id="GIC90347.1"/>
    </source>
</evidence>
<dbReference type="EMBL" id="BBXM02000004">
    <property type="protein sequence ID" value="GIC90347.1"/>
    <property type="molecule type" value="Genomic_DNA"/>
</dbReference>
<name>A0A8E0QRY7_9EURO</name>
<evidence type="ECO:0000256" key="1">
    <source>
        <dbReference type="PROSITE-ProRule" id="PRU00339"/>
    </source>
</evidence>
<dbReference type="AlphaFoldDB" id="A0A8E0QRY7"/>
<dbReference type="SMART" id="SM00028">
    <property type="entry name" value="TPR"/>
    <property type="match status" value="2"/>
</dbReference>